<dbReference type="Proteomes" id="UP000075260">
    <property type="component" value="Unassembled WGS sequence"/>
</dbReference>
<reference evidence="3 4" key="1">
    <citation type="submission" date="2014-02" db="EMBL/GenBank/DDBJ databases">
        <title>The small core and large imbalanced accessory genome model reveals a collaborative survival strategy of Sorangium cellulosum strains in nature.</title>
        <authorList>
            <person name="Han K."/>
            <person name="Peng R."/>
            <person name="Blom J."/>
            <person name="Li Y.-Z."/>
        </authorList>
    </citation>
    <scope>NUCLEOTIDE SEQUENCE [LARGE SCALE GENOMIC DNA]</scope>
    <source>
        <strain evidence="3 4">So0008-312</strain>
    </source>
</reference>
<dbReference type="AlphaFoldDB" id="A0A150QM58"/>
<feature type="compositionally biased region" description="Low complexity" evidence="2">
    <location>
        <begin position="213"/>
        <end position="254"/>
    </location>
</feature>
<proteinExistence type="predicted"/>
<name>A0A150QM58_SORCE</name>
<feature type="coiled-coil region" evidence="1">
    <location>
        <begin position="9"/>
        <end position="60"/>
    </location>
</feature>
<sequence>MTTPYRDDVDALNARRAQLAEELAAVKERVRELSALEQTQRRLEEELATVRERLDGLSARRGLPLLDSLRVASPCPAHWDEMAGDDRVRFCRTCEKSVYNLSAMPRDEAERLVRASAGDLCVRLYQRADGTVLTADCPVGVSRRRIRNLTVAAVGGSLLAVGTALAPSTVVMGGIAPPPGAIAPDVGSYVGSLMPPPAAAQPGPAGRTGMSVARPPAFGEAPAPAAEEPPARGEAPGTPEEALEQAAEAAPQGAEPRRGDGAPGAEVGCACVAGDPLCTCL</sequence>
<evidence type="ECO:0000256" key="2">
    <source>
        <dbReference type="SAM" id="MobiDB-lite"/>
    </source>
</evidence>
<evidence type="ECO:0000256" key="1">
    <source>
        <dbReference type="SAM" id="Coils"/>
    </source>
</evidence>
<gene>
    <name evidence="3" type="ORF">BE15_21525</name>
</gene>
<accession>A0A150QM58</accession>
<comment type="caution">
    <text evidence="3">The sequence shown here is derived from an EMBL/GenBank/DDBJ whole genome shotgun (WGS) entry which is preliminary data.</text>
</comment>
<dbReference type="RefSeq" id="WP_061608801.1">
    <property type="nucleotide sequence ID" value="NZ_JEMA01000518.1"/>
</dbReference>
<protein>
    <submittedName>
        <fullName evidence="3">Uncharacterized protein</fullName>
    </submittedName>
</protein>
<organism evidence="3 4">
    <name type="scientific">Sorangium cellulosum</name>
    <name type="common">Polyangium cellulosum</name>
    <dbReference type="NCBI Taxonomy" id="56"/>
    <lineage>
        <taxon>Bacteria</taxon>
        <taxon>Pseudomonadati</taxon>
        <taxon>Myxococcota</taxon>
        <taxon>Polyangia</taxon>
        <taxon>Polyangiales</taxon>
        <taxon>Polyangiaceae</taxon>
        <taxon>Sorangium</taxon>
    </lineage>
</organism>
<keyword evidence="1" id="KW-0175">Coiled coil</keyword>
<evidence type="ECO:0000313" key="3">
    <source>
        <dbReference type="EMBL" id="KYF68912.1"/>
    </source>
</evidence>
<dbReference type="EMBL" id="JEMA01000518">
    <property type="protein sequence ID" value="KYF68912.1"/>
    <property type="molecule type" value="Genomic_DNA"/>
</dbReference>
<dbReference type="OrthoDB" id="9814057at2"/>
<evidence type="ECO:0000313" key="4">
    <source>
        <dbReference type="Proteomes" id="UP000075260"/>
    </source>
</evidence>
<feature type="region of interest" description="Disordered" evidence="2">
    <location>
        <begin position="198"/>
        <end position="264"/>
    </location>
</feature>